<keyword evidence="2" id="KW-1185">Reference proteome</keyword>
<organism evidence="1 2">
    <name type="scientific">Dreissena polymorpha</name>
    <name type="common">Zebra mussel</name>
    <name type="synonym">Mytilus polymorpha</name>
    <dbReference type="NCBI Taxonomy" id="45954"/>
    <lineage>
        <taxon>Eukaryota</taxon>
        <taxon>Metazoa</taxon>
        <taxon>Spiralia</taxon>
        <taxon>Lophotrochozoa</taxon>
        <taxon>Mollusca</taxon>
        <taxon>Bivalvia</taxon>
        <taxon>Autobranchia</taxon>
        <taxon>Heteroconchia</taxon>
        <taxon>Euheterodonta</taxon>
        <taxon>Imparidentia</taxon>
        <taxon>Neoheterodontei</taxon>
        <taxon>Myida</taxon>
        <taxon>Dreissenoidea</taxon>
        <taxon>Dreissenidae</taxon>
        <taxon>Dreissena</taxon>
    </lineage>
</organism>
<reference evidence="1" key="2">
    <citation type="submission" date="2020-11" db="EMBL/GenBank/DDBJ databases">
        <authorList>
            <person name="McCartney M.A."/>
            <person name="Auch B."/>
            <person name="Kono T."/>
            <person name="Mallez S."/>
            <person name="Becker A."/>
            <person name="Gohl D.M."/>
            <person name="Silverstein K.A.T."/>
            <person name="Koren S."/>
            <person name="Bechman K.B."/>
            <person name="Herman A."/>
            <person name="Abrahante J.E."/>
            <person name="Garbe J."/>
        </authorList>
    </citation>
    <scope>NUCLEOTIDE SEQUENCE</scope>
    <source>
        <strain evidence="1">Duluth1</strain>
        <tissue evidence="1">Whole animal</tissue>
    </source>
</reference>
<protein>
    <submittedName>
        <fullName evidence="1">Uncharacterized protein</fullName>
    </submittedName>
</protein>
<evidence type="ECO:0000313" key="2">
    <source>
        <dbReference type="Proteomes" id="UP000828390"/>
    </source>
</evidence>
<comment type="caution">
    <text evidence="1">The sequence shown here is derived from an EMBL/GenBank/DDBJ whole genome shotgun (WGS) entry which is preliminary data.</text>
</comment>
<dbReference type="EMBL" id="JAIWYP010000010">
    <property type="protein sequence ID" value="KAH3754457.1"/>
    <property type="molecule type" value="Genomic_DNA"/>
</dbReference>
<accession>A0A9D4DRE3</accession>
<gene>
    <name evidence="1" type="ORF">DPMN_189132</name>
</gene>
<evidence type="ECO:0000313" key="1">
    <source>
        <dbReference type="EMBL" id="KAH3754457.1"/>
    </source>
</evidence>
<dbReference type="AlphaFoldDB" id="A0A9D4DRE3"/>
<reference evidence="1" key="1">
    <citation type="journal article" date="2019" name="bioRxiv">
        <title>The Genome of the Zebra Mussel, Dreissena polymorpha: A Resource for Invasive Species Research.</title>
        <authorList>
            <person name="McCartney M.A."/>
            <person name="Auch B."/>
            <person name="Kono T."/>
            <person name="Mallez S."/>
            <person name="Zhang Y."/>
            <person name="Obille A."/>
            <person name="Becker A."/>
            <person name="Abrahante J.E."/>
            <person name="Garbe J."/>
            <person name="Badalamenti J.P."/>
            <person name="Herman A."/>
            <person name="Mangelson H."/>
            <person name="Liachko I."/>
            <person name="Sullivan S."/>
            <person name="Sone E.D."/>
            <person name="Koren S."/>
            <person name="Silverstein K.A.T."/>
            <person name="Beckman K.B."/>
            <person name="Gohl D.M."/>
        </authorList>
    </citation>
    <scope>NUCLEOTIDE SEQUENCE</scope>
    <source>
        <strain evidence="1">Duluth1</strain>
        <tissue evidence="1">Whole animal</tissue>
    </source>
</reference>
<sequence length="51" mass="6154">MMIPGRTLYYSGWTMEYQRYLMGPYFMHHNTWRVCPGILNIMSKKFGMLTT</sequence>
<dbReference type="Proteomes" id="UP000828390">
    <property type="component" value="Unassembled WGS sequence"/>
</dbReference>
<proteinExistence type="predicted"/>
<name>A0A9D4DRE3_DREPO</name>